<feature type="transmembrane region" description="Helical" evidence="6">
    <location>
        <begin position="240"/>
        <end position="265"/>
    </location>
</feature>
<feature type="transmembrane region" description="Helical" evidence="6">
    <location>
        <begin position="187"/>
        <end position="220"/>
    </location>
</feature>
<organism evidence="8 9">
    <name type="scientific">Periconia macrospinosa</name>
    <dbReference type="NCBI Taxonomy" id="97972"/>
    <lineage>
        <taxon>Eukaryota</taxon>
        <taxon>Fungi</taxon>
        <taxon>Dikarya</taxon>
        <taxon>Ascomycota</taxon>
        <taxon>Pezizomycotina</taxon>
        <taxon>Dothideomycetes</taxon>
        <taxon>Pleosporomycetidae</taxon>
        <taxon>Pleosporales</taxon>
        <taxon>Massarineae</taxon>
        <taxon>Periconiaceae</taxon>
        <taxon>Periconia</taxon>
    </lineage>
</organism>
<evidence type="ECO:0000259" key="7">
    <source>
        <dbReference type="Pfam" id="PF20684"/>
    </source>
</evidence>
<sequence length="482" mass="54005">MAQDVLTSPSYGLKTQSLVTLRPHRPHSHRTMAEQPLNPAVALWKRGGGVEPPPEVLLSWPAPNHINPETHSWSGTIVLVVFIALTVAMFGARLTARWVVAKNAGLDDALISVAMIPLIGLTIAVVLGVRIYGFQWHSWDQTAVTYITTRQITLSIELLYMAATSLTKISILCFYRRMSSGAISRVFIYGVWGVMITVVAYFITFTFVITFTCTPVEGFWHLYDLVWRTQHELHCHDEGVIIVVIVVISTLQDFVICALPIFLVWNLQIPKRQKTALIALFGMGVITCICGVMRTYYAIYVYYFTYDITWYAYYGWIWTAVEADLGVVCACAPAMKVFFLRYFTYSSQNRSGYGYMGGKKSMGSGMRYLKKPAYGKNSSVGTTTIGSASQKDKKMESWQNQGIPLDRIQVRSDTNVVVEDLVETSSVESHSSTRILRIPPTIPQSPGEYPEQWAGSRTTCERSLGTSPVDIDIERLAKAHVR</sequence>
<dbReference type="PANTHER" id="PTHR33048">
    <property type="entry name" value="PTH11-LIKE INTEGRAL MEMBRANE PROTEIN (AFU_ORTHOLOGUE AFUA_5G11245)"/>
    <property type="match status" value="1"/>
</dbReference>
<evidence type="ECO:0000256" key="6">
    <source>
        <dbReference type="SAM" id="Phobius"/>
    </source>
</evidence>
<feature type="transmembrane region" description="Helical" evidence="6">
    <location>
        <begin position="73"/>
        <end position="96"/>
    </location>
</feature>
<feature type="transmembrane region" description="Helical" evidence="6">
    <location>
        <begin position="277"/>
        <end position="303"/>
    </location>
</feature>
<comment type="subcellular location">
    <subcellularLocation>
        <location evidence="1">Membrane</location>
        <topology evidence="1">Multi-pass membrane protein</topology>
    </subcellularLocation>
</comment>
<keyword evidence="3 6" id="KW-1133">Transmembrane helix</keyword>
<dbReference type="Proteomes" id="UP000244855">
    <property type="component" value="Unassembled WGS sequence"/>
</dbReference>
<dbReference type="InterPro" id="IPR049326">
    <property type="entry name" value="Rhodopsin_dom_fungi"/>
</dbReference>
<dbReference type="AlphaFoldDB" id="A0A2V1DBZ4"/>
<keyword evidence="9" id="KW-1185">Reference proteome</keyword>
<evidence type="ECO:0000256" key="2">
    <source>
        <dbReference type="ARBA" id="ARBA00022692"/>
    </source>
</evidence>
<keyword evidence="2 6" id="KW-0812">Transmembrane</keyword>
<evidence type="ECO:0000256" key="4">
    <source>
        <dbReference type="ARBA" id="ARBA00023136"/>
    </source>
</evidence>
<dbReference type="STRING" id="97972.A0A2V1DBZ4"/>
<reference evidence="8 9" key="1">
    <citation type="journal article" date="2018" name="Sci. Rep.">
        <title>Comparative genomics provides insights into the lifestyle and reveals functional heterogeneity of dark septate endophytic fungi.</title>
        <authorList>
            <person name="Knapp D.G."/>
            <person name="Nemeth J.B."/>
            <person name="Barry K."/>
            <person name="Hainaut M."/>
            <person name="Henrissat B."/>
            <person name="Johnson J."/>
            <person name="Kuo A."/>
            <person name="Lim J.H.P."/>
            <person name="Lipzen A."/>
            <person name="Nolan M."/>
            <person name="Ohm R.A."/>
            <person name="Tamas L."/>
            <person name="Grigoriev I.V."/>
            <person name="Spatafora J.W."/>
            <person name="Nagy L.G."/>
            <person name="Kovacs G.M."/>
        </authorList>
    </citation>
    <scope>NUCLEOTIDE SEQUENCE [LARGE SCALE GENOMIC DNA]</scope>
    <source>
        <strain evidence="8 9">DSE2036</strain>
    </source>
</reference>
<comment type="similarity">
    <text evidence="5">Belongs to the SAT4 family.</text>
</comment>
<keyword evidence="4 6" id="KW-0472">Membrane</keyword>
<feature type="transmembrane region" description="Helical" evidence="6">
    <location>
        <begin position="315"/>
        <end position="340"/>
    </location>
</feature>
<dbReference type="Pfam" id="PF20684">
    <property type="entry name" value="Fung_rhodopsin"/>
    <property type="match status" value="1"/>
</dbReference>
<name>A0A2V1DBZ4_9PLEO</name>
<evidence type="ECO:0000313" key="8">
    <source>
        <dbReference type="EMBL" id="PVH95561.1"/>
    </source>
</evidence>
<evidence type="ECO:0000256" key="3">
    <source>
        <dbReference type="ARBA" id="ARBA00022989"/>
    </source>
</evidence>
<evidence type="ECO:0000256" key="5">
    <source>
        <dbReference type="ARBA" id="ARBA00038359"/>
    </source>
</evidence>
<feature type="transmembrane region" description="Helical" evidence="6">
    <location>
        <begin position="108"/>
        <end position="132"/>
    </location>
</feature>
<gene>
    <name evidence="8" type="ORF">DM02DRAFT_617820</name>
</gene>
<evidence type="ECO:0000313" key="9">
    <source>
        <dbReference type="Proteomes" id="UP000244855"/>
    </source>
</evidence>
<dbReference type="InterPro" id="IPR052337">
    <property type="entry name" value="SAT4-like"/>
</dbReference>
<dbReference type="EMBL" id="KZ805491">
    <property type="protein sequence ID" value="PVH95561.1"/>
    <property type="molecule type" value="Genomic_DNA"/>
</dbReference>
<proteinExistence type="inferred from homology"/>
<protein>
    <recommendedName>
        <fullName evidence="7">Rhodopsin domain-containing protein</fullName>
    </recommendedName>
</protein>
<evidence type="ECO:0000256" key="1">
    <source>
        <dbReference type="ARBA" id="ARBA00004141"/>
    </source>
</evidence>
<feature type="domain" description="Rhodopsin" evidence="7">
    <location>
        <begin position="92"/>
        <end position="339"/>
    </location>
</feature>
<dbReference type="GO" id="GO:0016020">
    <property type="term" value="C:membrane"/>
    <property type="evidence" value="ECO:0007669"/>
    <property type="project" value="UniProtKB-SubCell"/>
</dbReference>
<feature type="transmembrane region" description="Helical" evidence="6">
    <location>
        <begin position="152"/>
        <end position="175"/>
    </location>
</feature>
<dbReference type="OrthoDB" id="5329176at2759"/>
<accession>A0A2V1DBZ4</accession>
<dbReference type="PANTHER" id="PTHR33048:SF129">
    <property type="entry name" value="INTEGRAL MEMBRANE PROTEIN-RELATED"/>
    <property type="match status" value="1"/>
</dbReference>